<feature type="transmembrane region" description="Helical" evidence="2">
    <location>
        <begin position="316"/>
        <end position="335"/>
    </location>
</feature>
<dbReference type="AlphaFoldDB" id="F6G400"/>
<feature type="compositionally biased region" description="Low complexity" evidence="1">
    <location>
        <begin position="75"/>
        <end position="94"/>
    </location>
</feature>
<dbReference type="Pfam" id="PF13937">
    <property type="entry name" value="DUF4212"/>
    <property type="match status" value="1"/>
</dbReference>
<evidence type="ECO:0000256" key="1">
    <source>
        <dbReference type="SAM" id="MobiDB-lite"/>
    </source>
</evidence>
<name>F6G400_RALS8</name>
<sequence>MVRAHARTGAAQRDPGAHPRAQPGGHESHRRRRGAAGTDAAGGLVQRAARAPGAIGADAEALYRRCRAPDEDPAGRPAHAGGARPARAVAGRTAPHPRPYRRQLRPHRASGQAVAVAGAHGEHGRDRRHGAAGPVRAIAAGGGRVAAQGLGQADRSRLRGARRTGDDRRQCDHAGRDAQQPARQRDPLHARRRPRHGARDHRAVRALCVPGRGRHRPRHSRGRARAGHAAFLSHPRHAGRGQRAGPGDRARDRAAARRRHRGAGPRLPAIAAAGRSAVPHHAAALHAGRGDIGMTPDAASDAPTPARRRWISNMRWIAALLGVWFVVTFVVAFFARDLSMRIFDWPFAYWVAGQGAPIVYVLITMLYAWRTNRLADAAAREAGAAREDAGDASPPPSI</sequence>
<feature type="compositionally biased region" description="Basic residues" evidence="1">
    <location>
        <begin position="190"/>
        <end position="204"/>
    </location>
</feature>
<gene>
    <name evidence="4" type="ordered locus">RSPO_c02832</name>
</gene>
<feature type="region of interest" description="Disordered" evidence="1">
    <location>
        <begin position="146"/>
        <end position="264"/>
    </location>
</feature>
<keyword evidence="2" id="KW-0812">Transmembrane</keyword>
<reference evidence="4 5" key="1">
    <citation type="journal article" date="2011" name="J. Bacteriol.">
        <title>Complete genome sequence of the plant pathogen Ralstonia solanacearum strain Po82.</title>
        <authorList>
            <person name="Xu J."/>
            <person name="Zheng H.J."/>
            <person name="Liu L."/>
            <person name="Pan Z.C."/>
            <person name="Prior P."/>
            <person name="Tang B."/>
            <person name="Xu J.S."/>
            <person name="Zhang H."/>
            <person name="Tian Q."/>
            <person name="Zhang L.Q."/>
            <person name="Feng J."/>
        </authorList>
    </citation>
    <scope>NUCLEOTIDE SEQUENCE [LARGE SCALE GENOMIC DNA]</scope>
    <source>
        <strain evidence="4 5">Po82</strain>
    </source>
</reference>
<feature type="domain" description="Sodium symporter small subunit" evidence="3">
    <location>
        <begin position="308"/>
        <end position="374"/>
    </location>
</feature>
<keyword evidence="2" id="KW-1133">Transmembrane helix</keyword>
<dbReference type="NCBIfam" id="TIGR03647">
    <property type="entry name" value="Na_symport_sm"/>
    <property type="match status" value="1"/>
</dbReference>
<dbReference type="Proteomes" id="UP000007953">
    <property type="component" value="Chromosome"/>
</dbReference>
<proteinExistence type="predicted"/>
<evidence type="ECO:0000259" key="3">
    <source>
        <dbReference type="Pfam" id="PF13937"/>
    </source>
</evidence>
<feature type="region of interest" description="Disordered" evidence="1">
    <location>
        <begin position="1"/>
        <end position="41"/>
    </location>
</feature>
<dbReference type="HOGENOM" id="CLU_692368_0_0_4"/>
<dbReference type="EMBL" id="CP002819">
    <property type="protein sequence ID" value="AEG70124.1"/>
    <property type="molecule type" value="Genomic_DNA"/>
</dbReference>
<protein>
    <recommendedName>
        <fullName evidence="3">Sodium symporter small subunit domain-containing protein</fullName>
    </recommendedName>
</protein>
<dbReference type="PATRIC" id="fig|1031711.3.peg.2765"/>
<organism evidence="4 5">
    <name type="scientific">Ralstonia solanacearum (strain Po82)</name>
    <dbReference type="NCBI Taxonomy" id="1031711"/>
    <lineage>
        <taxon>Bacteria</taxon>
        <taxon>Pseudomonadati</taxon>
        <taxon>Pseudomonadota</taxon>
        <taxon>Betaproteobacteria</taxon>
        <taxon>Burkholderiales</taxon>
        <taxon>Burkholderiaceae</taxon>
        <taxon>Ralstonia</taxon>
        <taxon>Ralstonia solanacearum species complex</taxon>
    </lineage>
</organism>
<evidence type="ECO:0000313" key="5">
    <source>
        <dbReference type="Proteomes" id="UP000007953"/>
    </source>
</evidence>
<feature type="compositionally biased region" description="Basic residues" evidence="1">
    <location>
        <begin position="212"/>
        <end position="226"/>
    </location>
</feature>
<accession>F6G400</accession>
<feature type="compositionally biased region" description="Basic and acidic residues" evidence="1">
    <location>
        <begin position="246"/>
        <end position="255"/>
    </location>
</feature>
<feature type="region of interest" description="Disordered" evidence="1">
    <location>
        <begin position="68"/>
        <end position="130"/>
    </location>
</feature>
<evidence type="ECO:0000313" key="4">
    <source>
        <dbReference type="EMBL" id="AEG70124.1"/>
    </source>
</evidence>
<dbReference type="InterPro" id="IPR019886">
    <property type="entry name" value="Na_symporter_ssu"/>
</dbReference>
<dbReference type="KEGG" id="rsn:RSPO_c02832"/>
<feature type="compositionally biased region" description="Basic and acidic residues" evidence="1">
    <location>
        <begin position="163"/>
        <end position="176"/>
    </location>
</feature>
<feature type="compositionally biased region" description="Basic residues" evidence="1">
    <location>
        <begin position="98"/>
        <end position="108"/>
    </location>
</feature>
<dbReference type="eggNOG" id="COG4327">
    <property type="taxonomic scope" value="Bacteria"/>
</dbReference>
<evidence type="ECO:0000256" key="2">
    <source>
        <dbReference type="SAM" id="Phobius"/>
    </source>
</evidence>
<keyword evidence="2" id="KW-0472">Membrane</keyword>
<feature type="transmembrane region" description="Helical" evidence="2">
    <location>
        <begin position="347"/>
        <end position="369"/>
    </location>
</feature>